<evidence type="ECO:0000313" key="2">
    <source>
        <dbReference type="EMBL" id="KRM02635.1"/>
    </source>
</evidence>
<accession>X0PCK7</accession>
<dbReference type="EMBL" id="BAKI01000106">
    <property type="protein sequence ID" value="GAF38183.1"/>
    <property type="molecule type" value="Genomic_DNA"/>
</dbReference>
<keyword evidence="4" id="KW-1185">Reference proteome</keyword>
<proteinExistence type="predicted"/>
<organism evidence="1 3">
    <name type="scientific">Lentilactobacillus farraginis DSM 18382 = JCM 14108</name>
    <dbReference type="NCBI Taxonomy" id="1423743"/>
    <lineage>
        <taxon>Bacteria</taxon>
        <taxon>Bacillati</taxon>
        <taxon>Bacillota</taxon>
        <taxon>Bacilli</taxon>
        <taxon>Lactobacillales</taxon>
        <taxon>Lactobacillaceae</taxon>
        <taxon>Lentilactobacillus</taxon>
    </lineage>
</organism>
<reference evidence="1" key="1">
    <citation type="journal article" date="2014" name="Genome Announc.">
        <title>Draft Genome Sequences of Two Lactobacillus Strains, L. farraginis JCM 14108T and L. composti JCM 14202T, Isolated from Compost of Distilled Shochu Residue.</title>
        <authorList>
            <person name="Yuki M."/>
            <person name="Oshima K."/>
            <person name="Suda W."/>
            <person name="Kitahara M."/>
            <person name="Kitamura K."/>
            <person name="Iida T."/>
            <person name="Hattori M."/>
            <person name="Ohkuma M."/>
        </authorList>
    </citation>
    <scope>NUCLEOTIDE SEQUENCE [LARGE SCALE GENOMIC DNA]</scope>
    <source>
        <strain evidence="1">JCM 14108</strain>
    </source>
</reference>
<gene>
    <name evidence="2" type="ORF">FD41_GL001210</name>
    <name evidence="1" type="ORF">JCM14108_3305</name>
</gene>
<dbReference type="Proteomes" id="UP000051966">
    <property type="component" value="Unassembled WGS sequence"/>
</dbReference>
<dbReference type="EMBL" id="AZFY01000140">
    <property type="protein sequence ID" value="KRM02635.1"/>
    <property type="molecule type" value="Genomic_DNA"/>
</dbReference>
<dbReference type="AlphaFoldDB" id="X0PCK7"/>
<protein>
    <submittedName>
        <fullName evidence="1">DNA-directed RNA polymerase beta subunit</fullName>
    </submittedName>
</protein>
<keyword evidence="1" id="KW-0804">Transcription</keyword>
<evidence type="ECO:0000313" key="3">
    <source>
        <dbReference type="Proteomes" id="UP000019488"/>
    </source>
</evidence>
<name>X0PCK7_9LACO</name>
<dbReference type="GO" id="GO:0000428">
    <property type="term" value="C:DNA-directed RNA polymerase complex"/>
    <property type="evidence" value="ECO:0007669"/>
    <property type="project" value="UniProtKB-KW"/>
</dbReference>
<sequence>MVNIQLNELDVNGKQTPDLKTHILGYQDEMIILDNKKSISMDDIRHIELT</sequence>
<dbReference type="PATRIC" id="fig|1423743.5.peg.1255"/>
<dbReference type="Proteomes" id="UP000019488">
    <property type="component" value="Unassembled WGS sequence"/>
</dbReference>
<evidence type="ECO:0000313" key="1">
    <source>
        <dbReference type="EMBL" id="GAF38183.1"/>
    </source>
</evidence>
<reference evidence="2 4" key="2">
    <citation type="journal article" date="2015" name="Genome Announc.">
        <title>Expanding the biotechnology potential of lactobacilli through comparative genomics of 213 strains and associated genera.</title>
        <authorList>
            <person name="Sun Z."/>
            <person name="Harris H.M."/>
            <person name="McCann A."/>
            <person name="Guo C."/>
            <person name="Argimon S."/>
            <person name="Zhang W."/>
            <person name="Yang X."/>
            <person name="Jeffery I.B."/>
            <person name="Cooney J.C."/>
            <person name="Kagawa T.F."/>
            <person name="Liu W."/>
            <person name="Song Y."/>
            <person name="Salvetti E."/>
            <person name="Wrobel A."/>
            <person name="Rasinkangas P."/>
            <person name="Parkhill J."/>
            <person name="Rea M.C."/>
            <person name="O'Sullivan O."/>
            <person name="Ritari J."/>
            <person name="Douillard F.P."/>
            <person name="Paul Ross R."/>
            <person name="Yang R."/>
            <person name="Briner A.E."/>
            <person name="Felis G.E."/>
            <person name="de Vos W.M."/>
            <person name="Barrangou R."/>
            <person name="Klaenhammer T.R."/>
            <person name="Caufield P.W."/>
            <person name="Cui Y."/>
            <person name="Zhang H."/>
            <person name="O'Toole P.W."/>
        </authorList>
    </citation>
    <scope>NUCLEOTIDE SEQUENCE [LARGE SCALE GENOMIC DNA]</scope>
    <source>
        <strain evidence="2 4">DSM 18382</strain>
    </source>
</reference>
<evidence type="ECO:0000313" key="4">
    <source>
        <dbReference type="Proteomes" id="UP000051966"/>
    </source>
</evidence>
<comment type="caution">
    <text evidence="1">The sequence shown here is derived from an EMBL/GenBank/DDBJ whole genome shotgun (WGS) entry which is preliminary data.</text>
</comment>
<keyword evidence="1" id="KW-0240">DNA-directed RNA polymerase</keyword>